<dbReference type="EMBL" id="BFEA01000061">
    <property type="protein sequence ID" value="GBG65375.1"/>
    <property type="molecule type" value="Genomic_DNA"/>
</dbReference>
<evidence type="ECO:0000313" key="3">
    <source>
        <dbReference type="Proteomes" id="UP000265515"/>
    </source>
</evidence>
<name>A0A388K5R2_CHABU</name>
<gene>
    <name evidence="2" type="ORF">CBR_g50736</name>
</gene>
<sequence>MCRPQASSSASCLNTRWCSQDNWFKRLPGVIGPLYLAVKDSGKKKVTYRSDIESQSDYESKASDTSVTQELSEQAAQLQISEKQKRGSEVVVDDNPPMERTPKRTPKRGRQKPVKLTARMTRSKTRRSPGRTTLNLKKTHVRAPTVRSPVKTPLAGRRTPKTSKPRREMAVVPPVCTPGTRGALSKPRKEMAVVPPVCTPVTRRALERLQYHNKVIDEFKTFDAIELQKVCKKEGVPYNGKIKSIFDTTDKRVMLRFGATVSAKAEIISIDKSATPAEGPDRDAPPEVEEA</sequence>
<dbReference type="Gramene" id="GBG65375">
    <property type="protein sequence ID" value="GBG65375"/>
    <property type="gene ID" value="CBR_g50736"/>
</dbReference>
<feature type="region of interest" description="Disordered" evidence="1">
    <location>
        <begin position="150"/>
        <end position="188"/>
    </location>
</feature>
<comment type="caution">
    <text evidence="2">The sequence shown here is derived from an EMBL/GenBank/DDBJ whole genome shotgun (WGS) entry which is preliminary data.</text>
</comment>
<dbReference type="Proteomes" id="UP000265515">
    <property type="component" value="Unassembled WGS sequence"/>
</dbReference>
<feature type="region of interest" description="Disordered" evidence="1">
    <location>
        <begin position="79"/>
        <end position="131"/>
    </location>
</feature>
<organism evidence="2 3">
    <name type="scientific">Chara braunii</name>
    <name type="common">Braun's stonewort</name>
    <dbReference type="NCBI Taxonomy" id="69332"/>
    <lineage>
        <taxon>Eukaryota</taxon>
        <taxon>Viridiplantae</taxon>
        <taxon>Streptophyta</taxon>
        <taxon>Charophyceae</taxon>
        <taxon>Charales</taxon>
        <taxon>Characeae</taxon>
        <taxon>Chara</taxon>
    </lineage>
</organism>
<keyword evidence="3" id="KW-1185">Reference proteome</keyword>
<feature type="region of interest" description="Disordered" evidence="1">
    <location>
        <begin position="271"/>
        <end position="291"/>
    </location>
</feature>
<evidence type="ECO:0000256" key="1">
    <source>
        <dbReference type="SAM" id="MobiDB-lite"/>
    </source>
</evidence>
<protein>
    <submittedName>
        <fullName evidence="2">Uncharacterized protein</fullName>
    </submittedName>
</protein>
<evidence type="ECO:0000313" key="2">
    <source>
        <dbReference type="EMBL" id="GBG65375.1"/>
    </source>
</evidence>
<reference evidence="2 3" key="1">
    <citation type="journal article" date="2018" name="Cell">
        <title>The Chara Genome: Secondary Complexity and Implications for Plant Terrestrialization.</title>
        <authorList>
            <person name="Nishiyama T."/>
            <person name="Sakayama H."/>
            <person name="Vries J.D."/>
            <person name="Buschmann H."/>
            <person name="Saint-Marcoux D."/>
            <person name="Ullrich K.K."/>
            <person name="Haas F.B."/>
            <person name="Vanderstraeten L."/>
            <person name="Becker D."/>
            <person name="Lang D."/>
            <person name="Vosolsobe S."/>
            <person name="Rombauts S."/>
            <person name="Wilhelmsson P.K.I."/>
            <person name="Janitza P."/>
            <person name="Kern R."/>
            <person name="Heyl A."/>
            <person name="Rumpler F."/>
            <person name="Villalobos L.I.A.C."/>
            <person name="Clay J.M."/>
            <person name="Skokan R."/>
            <person name="Toyoda A."/>
            <person name="Suzuki Y."/>
            <person name="Kagoshima H."/>
            <person name="Schijlen E."/>
            <person name="Tajeshwar N."/>
            <person name="Catarino B."/>
            <person name="Hetherington A.J."/>
            <person name="Saltykova A."/>
            <person name="Bonnot C."/>
            <person name="Breuninger H."/>
            <person name="Symeonidi A."/>
            <person name="Radhakrishnan G.V."/>
            <person name="Van Nieuwerburgh F."/>
            <person name="Deforce D."/>
            <person name="Chang C."/>
            <person name="Karol K.G."/>
            <person name="Hedrich R."/>
            <person name="Ulvskov P."/>
            <person name="Glockner G."/>
            <person name="Delwiche C.F."/>
            <person name="Petrasek J."/>
            <person name="Van de Peer Y."/>
            <person name="Friml J."/>
            <person name="Beilby M."/>
            <person name="Dolan L."/>
            <person name="Kohara Y."/>
            <person name="Sugano S."/>
            <person name="Fujiyama A."/>
            <person name="Delaux P.-M."/>
            <person name="Quint M."/>
            <person name="TheiBen G."/>
            <person name="Hagemann M."/>
            <person name="Harholt J."/>
            <person name="Dunand C."/>
            <person name="Zachgo S."/>
            <person name="Langdale J."/>
            <person name="Maumus F."/>
            <person name="Straeten D.V.D."/>
            <person name="Gould S.B."/>
            <person name="Rensing S.A."/>
        </authorList>
    </citation>
    <scope>NUCLEOTIDE SEQUENCE [LARGE SCALE GENOMIC DNA]</scope>
    <source>
        <strain evidence="2 3">S276</strain>
    </source>
</reference>
<proteinExistence type="predicted"/>
<accession>A0A388K5R2</accession>
<feature type="compositionally biased region" description="Basic residues" evidence="1">
    <location>
        <begin position="103"/>
        <end position="113"/>
    </location>
</feature>
<dbReference type="AlphaFoldDB" id="A0A388K5R2"/>